<accession>A0A937CXV9</accession>
<dbReference type="SMART" id="SM00448">
    <property type="entry name" value="REC"/>
    <property type="match status" value="1"/>
</dbReference>
<feature type="domain" description="Response regulatory" evidence="3">
    <location>
        <begin position="25"/>
        <end position="137"/>
    </location>
</feature>
<proteinExistence type="predicted"/>
<dbReference type="GO" id="GO:0000160">
    <property type="term" value="P:phosphorelay signal transduction system"/>
    <property type="evidence" value="ECO:0007669"/>
    <property type="project" value="InterPro"/>
</dbReference>
<keyword evidence="1 2" id="KW-0597">Phosphoprotein</keyword>
<evidence type="ECO:0000313" key="5">
    <source>
        <dbReference type="Proteomes" id="UP000605848"/>
    </source>
</evidence>
<dbReference type="PANTHER" id="PTHR44591:SF21">
    <property type="entry name" value="TWO-COMPONENT RESPONSE REGULATOR"/>
    <property type="match status" value="1"/>
</dbReference>
<comment type="caution">
    <text evidence="4">The sequence shown here is derived from an EMBL/GenBank/DDBJ whole genome shotgun (WGS) entry which is preliminary data.</text>
</comment>
<dbReference type="Pfam" id="PF00072">
    <property type="entry name" value="Response_reg"/>
    <property type="match status" value="1"/>
</dbReference>
<feature type="modified residue" description="4-aspartylphosphate" evidence="2">
    <location>
        <position position="74"/>
    </location>
</feature>
<evidence type="ECO:0000259" key="3">
    <source>
        <dbReference type="PROSITE" id="PS50110"/>
    </source>
</evidence>
<gene>
    <name evidence="4" type="ORF">JKG68_01310</name>
</gene>
<evidence type="ECO:0000313" key="4">
    <source>
        <dbReference type="EMBL" id="MBL0402601.1"/>
    </source>
</evidence>
<dbReference type="EMBL" id="JAEQMY010000001">
    <property type="protein sequence ID" value="MBL0402601.1"/>
    <property type="molecule type" value="Genomic_DNA"/>
</dbReference>
<protein>
    <submittedName>
        <fullName evidence="4">Response regulator</fullName>
    </submittedName>
</protein>
<evidence type="ECO:0000256" key="1">
    <source>
        <dbReference type="ARBA" id="ARBA00022553"/>
    </source>
</evidence>
<dbReference type="PANTHER" id="PTHR44591">
    <property type="entry name" value="STRESS RESPONSE REGULATOR PROTEIN 1"/>
    <property type="match status" value="1"/>
</dbReference>
<organism evidence="4 5">
    <name type="scientific">Microvirga aerilata</name>
    <dbReference type="NCBI Taxonomy" id="670292"/>
    <lineage>
        <taxon>Bacteria</taxon>
        <taxon>Pseudomonadati</taxon>
        <taxon>Pseudomonadota</taxon>
        <taxon>Alphaproteobacteria</taxon>
        <taxon>Hyphomicrobiales</taxon>
        <taxon>Methylobacteriaceae</taxon>
        <taxon>Microvirga</taxon>
    </lineage>
</organism>
<dbReference type="InterPro" id="IPR001789">
    <property type="entry name" value="Sig_transdc_resp-reg_receiver"/>
</dbReference>
<dbReference type="AlphaFoldDB" id="A0A937CXV9"/>
<dbReference type="SUPFAM" id="SSF52172">
    <property type="entry name" value="CheY-like"/>
    <property type="match status" value="1"/>
</dbReference>
<dbReference type="PROSITE" id="PS50110">
    <property type="entry name" value="RESPONSE_REGULATORY"/>
    <property type="match status" value="1"/>
</dbReference>
<evidence type="ECO:0000256" key="2">
    <source>
        <dbReference type="PROSITE-ProRule" id="PRU00169"/>
    </source>
</evidence>
<dbReference type="Proteomes" id="UP000605848">
    <property type="component" value="Unassembled WGS sequence"/>
</dbReference>
<reference evidence="4" key="1">
    <citation type="submission" date="2021-01" db="EMBL/GenBank/DDBJ databases">
        <title>Microvirga sp.</title>
        <authorList>
            <person name="Kim M.K."/>
        </authorList>
    </citation>
    <scope>NUCLEOTIDE SEQUENCE</scope>
    <source>
        <strain evidence="4">5420S-16</strain>
    </source>
</reference>
<keyword evidence="5" id="KW-1185">Reference proteome</keyword>
<dbReference type="CDD" id="cd00156">
    <property type="entry name" value="REC"/>
    <property type="match status" value="1"/>
</dbReference>
<name>A0A937CXV9_9HYPH</name>
<dbReference type="InterPro" id="IPR050595">
    <property type="entry name" value="Bact_response_regulator"/>
</dbReference>
<dbReference type="RefSeq" id="WP_202055273.1">
    <property type="nucleotide sequence ID" value="NZ_JAEQMY010000001.1"/>
</dbReference>
<sequence length="143" mass="15563">MTPILSFWSQKSQPEHQLPDVVRKRILVVEDDLIIGALAAEALEEAGLSVLTAASAEEAEVILAQEAVDVLFTDIDLGGRDGCELAGRAREIQPWLSVVFASGRSRRCHAGRIPLEAPFLAKPYRLSDMLSEVDRAACGTSYQ</sequence>
<dbReference type="InterPro" id="IPR011006">
    <property type="entry name" value="CheY-like_superfamily"/>
</dbReference>
<dbReference type="Gene3D" id="3.40.50.2300">
    <property type="match status" value="1"/>
</dbReference>